<organism evidence="9 10">
    <name type="scientific">Actinoalloteichus caeruleus DSM 43889</name>
    <dbReference type="NCBI Taxonomy" id="1120930"/>
    <lineage>
        <taxon>Bacteria</taxon>
        <taxon>Bacillati</taxon>
        <taxon>Actinomycetota</taxon>
        <taxon>Actinomycetes</taxon>
        <taxon>Pseudonocardiales</taxon>
        <taxon>Pseudonocardiaceae</taxon>
        <taxon>Actinoalloteichus</taxon>
        <taxon>Actinoalloteichus cyanogriseus</taxon>
    </lineage>
</organism>
<dbReference type="NCBIfam" id="TIGR02937">
    <property type="entry name" value="sigma70-ECF"/>
    <property type="match status" value="1"/>
</dbReference>
<reference evidence="9 10" key="1">
    <citation type="submission" date="2013-07" db="EMBL/GenBank/DDBJ databases">
        <authorList>
            <consortium name="DOE Joint Genome Institute"/>
            <person name="Reeve W."/>
            <person name="Huntemann M."/>
            <person name="Han J."/>
            <person name="Chen A."/>
            <person name="Kyrpides N."/>
            <person name="Mavromatis K."/>
            <person name="Markowitz V."/>
            <person name="Palaniappan K."/>
            <person name="Ivanova N."/>
            <person name="Schaumberg A."/>
            <person name="Pati A."/>
            <person name="Liolios K."/>
            <person name="Nordberg H.P."/>
            <person name="Cantor M.N."/>
            <person name="Hua S.X."/>
            <person name="Woyke T."/>
        </authorList>
    </citation>
    <scope>NUCLEOTIDE SEQUENCE [LARGE SCALE GENOMIC DNA]</scope>
    <source>
        <strain evidence="9 10">DSM 43889</strain>
    </source>
</reference>
<feature type="domain" description="RNA polymerase sigma-70 region 2" evidence="7">
    <location>
        <begin position="73"/>
        <end position="140"/>
    </location>
</feature>
<keyword evidence="3" id="KW-0731">Sigma factor</keyword>
<evidence type="ECO:0000313" key="9">
    <source>
        <dbReference type="EMBL" id="MCP2332987.1"/>
    </source>
</evidence>
<evidence type="ECO:0000256" key="3">
    <source>
        <dbReference type="ARBA" id="ARBA00023082"/>
    </source>
</evidence>
<evidence type="ECO:0000256" key="5">
    <source>
        <dbReference type="ARBA" id="ARBA00023163"/>
    </source>
</evidence>
<name>A0ABT1JKX3_ACTCY</name>
<dbReference type="Proteomes" id="UP000791080">
    <property type="component" value="Unassembled WGS sequence"/>
</dbReference>
<dbReference type="InterPro" id="IPR013324">
    <property type="entry name" value="RNA_pol_sigma_r3/r4-like"/>
</dbReference>
<reference evidence="9 10" key="2">
    <citation type="submission" date="2022-06" db="EMBL/GenBank/DDBJ databases">
        <title>Genomic Encyclopedia of Type Strains, Phase I: the one thousand microbial genomes (KMG-I) project.</title>
        <authorList>
            <person name="Kyrpides N."/>
        </authorList>
    </citation>
    <scope>NUCLEOTIDE SEQUENCE [LARGE SCALE GENOMIC DNA]</scope>
    <source>
        <strain evidence="9 10">DSM 43889</strain>
    </source>
</reference>
<evidence type="ECO:0000259" key="8">
    <source>
        <dbReference type="Pfam" id="PF08281"/>
    </source>
</evidence>
<comment type="caution">
    <text evidence="9">The sequence shown here is derived from an EMBL/GenBank/DDBJ whole genome shotgun (WGS) entry which is preliminary data.</text>
</comment>
<dbReference type="SUPFAM" id="SSF88659">
    <property type="entry name" value="Sigma3 and sigma4 domains of RNA polymerase sigma factors"/>
    <property type="match status" value="1"/>
</dbReference>
<dbReference type="PANTHER" id="PTHR43133">
    <property type="entry name" value="RNA POLYMERASE ECF-TYPE SIGMA FACTO"/>
    <property type="match status" value="1"/>
</dbReference>
<evidence type="ECO:0000256" key="4">
    <source>
        <dbReference type="ARBA" id="ARBA00023125"/>
    </source>
</evidence>
<keyword evidence="10" id="KW-1185">Reference proteome</keyword>
<dbReference type="InterPro" id="IPR014284">
    <property type="entry name" value="RNA_pol_sigma-70_dom"/>
</dbReference>
<feature type="region of interest" description="Disordered" evidence="6">
    <location>
        <begin position="139"/>
        <end position="159"/>
    </location>
</feature>
<dbReference type="NCBIfam" id="NF007225">
    <property type="entry name" value="PRK09643.1"/>
    <property type="match status" value="1"/>
</dbReference>
<evidence type="ECO:0000259" key="7">
    <source>
        <dbReference type="Pfam" id="PF04542"/>
    </source>
</evidence>
<accession>A0ABT1JKX3</accession>
<dbReference type="SUPFAM" id="SSF88946">
    <property type="entry name" value="Sigma2 domain of RNA polymerase sigma factors"/>
    <property type="match status" value="1"/>
</dbReference>
<evidence type="ECO:0000256" key="6">
    <source>
        <dbReference type="SAM" id="MobiDB-lite"/>
    </source>
</evidence>
<sequence>MSAVDITRRMRQMVEIHSNSGFRFRSDGGGKQTVVSVSDTWYRYSRRVTAPASSDADLIAAHAHGDPHAFSELVRRHRDRLWAVALRTMRDPEEAADALQDALISAFRAASSFRAESRVTTWLHRIVVNACLDRIRRKQSRPTVPLPDAGPGEPASPRDAIAEQDTRLAVRDALAALPEEQRAAIVLVDVEGYSVADTARLLGVAEGTVKSRCARGRARLAKLLGHLRNHGAVANVPSDAVGDRQRRDREGR</sequence>
<dbReference type="CDD" id="cd06171">
    <property type="entry name" value="Sigma70_r4"/>
    <property type="match status" value="1"/>
</dbReference>
<evidence type="ECO:0000256" key="2">
    <source>
        <dbReference type="ARBA" id="ARBA00023015"/>
    </source>
</evidence>
<dbReference type="InterPro" id="IPR007627">
    <property type="entry name" value="RNA_pol_sigma70_r2"/>
</dbReference>
<gene>
    <name evidence="9" type="ORF">G443_003257</name>
</gene>
<dbReference type="EMBL" id="AUBJ02000001">
    <property type="protein sequence ID" value="MCP2332987.1"/>
    <property type="molecule type" value="Genomic_DNA"/>
</dbReference>
<dbReference type="Gene3D" id="1.10.1740.10">
    <property type="match status" value="1"/>
</dbReference>
<proteinExistence type="inferred from homology"/>
<dbReference type="Pfam" id="PF04542">
    <property type="entry name" value="Sigma70_r2"/>
    <property type="match status" value="1"/>
</dbReference>
<dbReference type="InterPro" id="IPR039425">
    <property type="entry name" value="RNA_pol_sigma-70-like"/>
</dbReference>
<evidence type="ECO:0000256" key="1">
    <source>
        <dbReference type="ARBA" id="ARBA00010641"/>
    </source>
</evidence>
<dbReference type="Pfam" id="PF08281">
    <property type="entry name" value="Sigma70_r4_2"/>
    <property type="match status" value="1"/>
</dbReference>
<comment type="similarity">
    <text evidence="1">Belongs to the sigma-70 factor family. ECF subfamily.</text>
</comment>
<dbReference type="InterPro" id="IPR036388">
    <property type="entry name" value="WH-like_DNA-bd_sf"/>
</dbReference>
<feature type="domain" description="RNA polymerase sigma factor 70 region 4 type 2" evidence="8">
    <location>
        <begin position="168"/>
        <end position="220"/>
    </location>
</feature>
<keyword evidence="2" id="KW-0805">Transcription regulation</keyword>
<dbReference type="PANTHER" id="PTHR43133:SF50">
    <property type="entry name" value="ECF RNA POLYMERASE SIGMA FACTOR SIGM"/>
    <property type="match status" value="1"/>
</dbReference>
<dbReference type="InterPro" id="IPR013325">
    <property type="entry name" value="RNA_pol_sigma_r2"/>
</dbReference>
<protein>
    <submittedName>
        <fullName evidence="9">RNA polymerase, sigma subunit, ECF family</fullName>
    </submittedName>
</protein>
<keyword evidence="5" id="KW-0804">Transcription</keyword>
<evidence type="ECO:0000313" key="10">
    <source>
        <dbReference type="Proteomes" id="UP000791080"/>
    </source>
</evidence>
<dbReference type="Gene3D" id="1.10.10.10">
    <property type="entry name" value="Winged helix-like DNA-binding domain superfamily/Winged helix DNA-binding domain"/>
    <property type="match status" value="1"/>
</dbReference>
<keyword evidence="4" id="KW-0238">DNA-binding</keyword>
<dbReference type="InterPro" id="IPR013249">
    <property type="entry name" value="RNA_pol_sigma70_r4_t2"/>
</dbReference>